<dbReference type="KEGG" id="lul:LPB138_04390"/>
<evidence type="ECO:0000256" key="2">
    <source>
        <dbReference type="ARBA" id="ARBA00023110"/>
    </source>
</evidence>
<organism evidence="6 7">
    <name type="scientific">Urechidicola croceus</name>
    <dbReference type="NCBI Taxonomy" id="1850246"/>
    <lineage>
        <taxon>Bacteria</taxon>
        <taxon>Pseudomonadati</taxon>
        <taxon>Bacteroidota</taxon>
        <taxon>Flavobacteriia</taxon>
        <taxon>Flavobacteriales</taxon>
        <taxon>Flavobacteriaceae</taxon>
        <taxon>Urechidicola</taxon>
    </lineage>
</organism>
<dbReference type="EC" id="5.2.1.8" evidence="4"/>
<dbReference type="Proteomes" id="UP000176050">
    <property type="component" value="Chromosome"/>
</dbReference>
<evidence type="ECO:0000256" key="1">
    <source>
        <dbReference type="ARBA" id="ARBA00000971"/>
    </source>
</evidence>
<evidence type="ECO:0000256" key="3">
    <source>
        <dbReference type="PROSITE-ProRule" id="PRU00277"/>
    </source>
</evidence>
<gene>
    <name evidence="6" type="ORF">LPB138_04390</name>
</gene>
<dbReference type="OrthoDB" id="1093155at2"/>
<dbReference type="RefSeq" id="WP_070236107.1">
    <property type="nucleotide sequence ID" value="NZ_CP017478.1"/>
</dbReference>
<dbReference type="InterPro" id="IPR001179">
    <property type="entry name" value="PPIase_FKBP_dom"/>
</dbReference>
<evidence type="ECO:0000313" key="6">
    <source>
        <dbReference type="EMBL" id="AOW19968.1"/>
    </source>
</evidence>
<keyword evidence="2 3" id="KW-0697">Rotamase</keyword>
<dbReference type="NCBIfam" id="TIGR03516">
    <property type="entry name" value="ppisom_GldI"/>
    <property type="match status" value="1"/>
</dbReference>
<evidence type="ECO:0000259" key="5">
    <source>
        <dbReference type="PROSITE" id="PS50059"/>
    </source>
</evidence>
<dbReference type="Pfam" id="PF00254">
    <property type="entry name" value="FKBP_C"/>
    <property type="match status" value="1"/>
</dbReference>
<reference evidence="6 7" key="1">
    <citation type="submission" date="2016-10" db="EMBL/GenBank/DDBJ databases">
        <title>Lutibacter sp. LPB0138, isolated from marine gastropod.</title>
        <authorList>
            <person name="Kim E."/>
            <person name="Yi H."/>
        </authorList>
    </citation>
    <scope>NUCLEOTIDE SEQUENCE [LARGE SCALE GENOMIC DNA]</scope>
    <source>
        <strain evidence="6 7">LPB0138</strain>
    </source>
</reference>
<keyword evidence="7" id="KW-1185">Reference proteome</keyword>
<dbReference type="InterPro" id="IPR046357">
    <property type="entry name" value="PPIase_dom_sf"/>
</dbReference>
<proteinExistence type="inferred from homology"/>
<dbReference type="InterPro" id="IPR019869">
    <property type="entry name" value="Motility-assoc_PPIase_GldI"/>
</dbReference>
<dbReference type="SUPFAM" id="SSF54534">
    <property type="entry name" value="FKBP-like"/>
    <property type="match status" value="1"/>
</dbReference>
<protein>
    <recommendedName>
        <fullName evidence="4">Peptidyl-prolyl cis-trans isomerase</fullName>
        <ecNumber evidence="4">5.2.1.8</ecNumber>
    </recommendedName>
</protein>
<dbReference type="PROSITE" id="PS50059">
    <property type="entry name" value="FKBP_PPIASE"/>
    <property type="match status" value="1"/>
</dbReference>
<evidence type="ECO:0000313" key="7">
    <source>
        <dbReference type="Proteomes" id="UP000176050"/>
    </source>
</evidence>
<dbReference type="AlphaFoldDB" id="A0A1D8P5V4"/>
<dbReference type="PROSITE" id="PS51257">
    <property type="entry name" value="PROKAR_LIPOPROTEIN"/>
    <property type="match status" value="1"/>
</dbReference>
<sequence length="176" mass="20544">MKNSLYLVFLLLTLISCLEPTPRKPISHKSDTFIEESIERNKKINEIQKSAIEYYIAQDSTNNYFTSENGFWYKYIQQEVEDVEMPKVGDEVIFEYEILDLNDVVIYPKETFGQVNYLIDKEDITSGLQNGLKLMREGEEVQFLFPSFKAFGYTGDQVKIGINQPLIYKVQLLKIK</sequence>
<dbReference type="GO" id="GO:0003755">
    <property type="term" value="F:peptidyl-prolyl cis-trans isomerase activity"/>
    <property type="evidence" value="ECO:0007669"/>
    <property type="project" value="UniProtKB-UniRule"/>
</dbReference>
<evidence type="ECO:0000256" key="4">
    <source>
        <dbReference type="RuleBase" id="RU003915"/>
    </source>
</evidence>
<dbReference type="Gene3D" id="3.10.50.40">
    <property type="match status" value="1"/>
</dbReference>
<feature type="domain" description="PPIase FKBP-type" evidence="5">
    <location>
        <begin position="89"/>
        <end position="176"/>
    </location>
</feature>
<dbReference type="EMBL" id="CP017478">
    <property type="protein sequence ID" value="AOW19968.1"/>
    <property type="molecule type" value="Genomic_DNA"/>
</dbReference>
<comment type="catalytic activity">
    <reaction evidence="1 3 4">
        <text>[protein]-peptidylproline (omega=180) = [protein]-peptidylproline (omega=0)</text>
        <dbReference type="Rhea" id="RHEA:16237"/>
        <dbReference type="Rhea" id="RHEA-COMP:10747"/>
        <dbReference type="Rhea" id="RHEA-COMP:10748"/>
        <dbReference type="ChEBI" id="CHEBI:83833"/>
        <dbReference type="ChEBI" id="CHEBI:83834"/>
        <dbReference type="EC" id="5.2.1.8"/>
    </reaction>
</comment>
<dbReference type="STRING" id="1850246.LPB138_04390"/>
<name>A0A1D8P5V4_9FLAO</name>
<accession>A0A1D8P5V4</accession>
<keyword evidence="3 4" id="KW-0413">Isomerase</keyword>
<comment type="similarity">
    <text evidence="4">Belongs to the FKBP-type PPIase family.</text>
</comment>